<proteinExistence type="predicted"/>
<protein>
    <submittedName>
        <fullName evidence="1">Uncharacterized protein</fullName>
    </submittedName>
</protein>
<dbReference type="Proteomes" id="UP001203852">
    <property type="component" value="Unassembled WGS sequence"/>
</dbReference>
<keyword evidence="2" id="KW-1185">Reference proteome</keyword>
<name>A0AAN6E5B8_9EURO</name>
<reference evidence="1" key="1">
    <citation type="journal article" date="2022" name="bioRxiv">
        <title>Deciphering the potential niche of two novel black yeast fungi from a biological soil crust based on their genomes, phenotypes, and melanin regulation.</title>
        <authorList>
            <consortium name="DOE Joint Genome Institute"/>
            <person name="Carr E.C."/>
            <person name="Barton Q."/>
            <person name="Grambo S."/>
            <person name="Sullivan M."/>
            <person name="Renfro C.M."/>
            <person name="Kuo A."/>
            <person name="Pangilinan J."/>
            <person name="Lipzen A."/>
            <person name="Keymanesh K."/>
            <person name="Savage E."/>
            <person name="Barry K."/>
            <person name="Grigoriev I.V."/>
            <person name="Riekhof W.R."/>
            <person name="Harris S.S."/>
        </authorList>
    </citation>
    <scope>NUCLEOTIDE SEQUENCE</scope>
    <source>
        <strain evidence="1">JF 03-4F</strain>
    </source>
</reference>
<gene>
    <name evidence="1" type="ORF">EDD36DRAFT_460033</name>
</gene>
<evidence type="ECO:0000313" key="2">
    <source>
        <dbReference type="Proteomes" id="UP001203852"/>
    </source>
</evidence>
<accession>A0AAN6E5B8</accession>
<dbReference type="EMBL" id="MU404350">
    <property type="protein sequence ID" value="KAI1618386.1"/>
    <property type="molecule type" value="Genomic_DNA"/>
</dbReference>
<evidence type="ECO:0000313" key="1">
    <source>
        <dbReference type="EMBL" id="KAI1618386.1"/>
    </source>
</evidence>
<comment type="caution">
    <text evidence="1">The sequence shown here is derived from an EMBL/GenBank/DDBJ whole genome shotgun (WGS) entry which is preliminary data.</text>
</comment>
<dbReference type="AlphaFoldDB" id="A0AAN6E5B8"/>
<organism evidence="1 2">
    <name type="scientific">Exophiala viscosa</name>
    <dbReference type="NCBI Taxonomy" id="2486360"/>
    <lineage>
        <taxon>Eukaryota</taxon>
        <taxon>Fungi</taxon>
        <taxon>Dikarya</taxon>
        <taxon>Ascomycota</taxon>
        <taxon>Pezizomycotina</taxon>
        <taxon>Eurotiomycetes</taxon>
        <taxon>Chaetothyriomycetidae</taxon>
        <taxon>Chaetothyriales</taxon>
        <taxon>Herpotrichiellaceae</taxon>
        <taxon>Exophiala</taxon>
    </lineage>
</organism>
<sequence>MDNMLSELHALSIPSSEEELRAAIAFLKASTRAADRRTKIITSQSALAGRLRSSNAQIGARRTSYAHYIKQKETREVQHIKFANEQLLDSLGLDLRVQSDENAKAVKVIPATVTEVLNTDDRVLAELNDLSANYPQNTADINSTRERVTKLTKTLRHFRTQTIKDRLDRTYLESLEASHGDDPPLEVSDASAADVQGDLGSLYGEIEDLVTIIMSQEHDSGIEQTLQDIVQIRERDRQSLNEHLHGILSSLTDRNDTLANGLDSLQSQETTLEDMSSQLQRLMVKSHADQDPALRTGTPEVKDSHPALFNLLEHLGCSQDNPTSPHGQLERVGTKLASKAEANVAQVLKVSQETPEMTRTALRDIGAALASNSSHITELDALQRSIDAAGMNLEQIST</sequence>